<dbReference type="RefSeq" id="WP_151163495.1">
    <property type="nucleotide sequence ID" value="NZ_WKJO01000001.1"/>
</dbReference>
<dbReference type="Pfam" id="PF18545">
    <property type="entry name" value="HalOD1"/>
    <property type="match status" value="1"/>
</dbReference>
<protein>
    <recommendedName>
        <fullName evidence="1">Halobacterial output domain-containing protein</fullName>
    </recommendedName>
</protein>
<keyword evidence="3" id="KW-1185">Reference proteome</keyword>
<gene>
    <name evidence="2" type="ORF">GJR96_14000</name>
</gene>
<sequence length="85" mass="9008">MSESTSQHKVPPRHGVSAAVVRAVADREGVDPTDLNPQLYDAIDPDALETLLSSTSTDTRSSVTVVFEYAGYDIVVGSDGTLDVN</sequence>
<feature type="domain" description="Halobacterial output" evidence="1">
    <location>
        <begin position="16"/>
        <end position="84"/>
    </location>
</feature>
<accession>A0A6A8GIQ8</accession>
<evidence type="ECO:0000313" key="3">
    <source>
        <dbReference type="Proteomes" id="UP000439022"/>
    </source>
</evidence>
<dbReference type="InterPro" id="IPR040624">
    <property type="entry name" value="HalOD1"/>
</dbReference>
<evidence type="ECO:0000259" key="1">
    <source>
        <dbReference type="Pfam" id="PF18545"/>
    </source>
</evidence>
<comment type="caution">
    <text evidence="2">The sequence shown here is derived from an EMBL/GenBank/DDBJ whole genome shotgun (WGS) entry which is preliminary data.</text>
</comment>
<evidence type="ECO:0000313" key="2">
    <source>
        <dbReference type="EMBL" id="MRX23063.1"/>
    </source>
</evidence>
<organism evidence="2 3">
    <name type="scientific">Haloferax litoreum</name>
    <dbReference type="NCBI Taxonomy" id="2666140"/>
    <lineage>
        <taxon>Archaea</taxon>
        <taxon>Methanobacteriati</taxon>
        <taxon>Methanobacteriota</taxon>
        <taxon>Stenosarchaea group</taxon>
        <taxon>Halobacteria</taxon>
        <taxon>Halobacteriales</taxon>
        <taxon>Haloferacaceae</taxon>
        <taxon>Haloferax</taxon>
    </lineage>
</organism>
<dbReference type="Proteomes" id="UP000439022">
    <property type="component" value="Unassembled WGS sequence"/>
</dbReference>
<reference evidence="2 3" key="1">
    <citation type="submission" date="2019-11" db="EMBL/GenBank/DDBJ databases">
        <title>Whole genome sequence of Haloferax sp. MBLA0076.</title>
        <authorList>
            <person name="Seo M.-J."/>
            <person name="Cho E.-S."/>
        </authorList>
    </citation>
    <scope>NUCLEOTIDE SEQUENCE [LARGE SCALE GENOMIC DNA]</scope>
    <source>
        <strain evidence="2 3">MBLA0076</strain>
    </source>
</reference>
<proteinExistence type="predicted"/>
<dbReference type="EMBL" id="WKJO01000001">
    <property type="protein sequence ID" value="MRX23063.1"/>
    <property type="molecule type" value="Genomic_DNA"/>
</dbReference>
<dbReference type="AlphaFoldDB" id="A0A6A8GIQ8"/>
<name>A0A6A8GIQ8_9EURY</name>